<dbReference type="SUPFAM" id="SSF158832">
    <property type="entry name" value="Tex N-terminal region-like"/>
    <property type="match status" value="1"/>
</dbReference>
<dbReference type="EMBL" id="AZSI01000048">
    <property type="protein sequence ID" value="KEY62370.1"/>
    <property type="molecule type" value="Genomic_DNA"/>
</dbReference>
<dbReference type="InterPro" id="IPR032639">
    <property type="entry name" value="Tex_YqgF"/>
</dbReference>
<accession>A0A084AAP1</accession>
<dbReference type="InterPro" id="IPR012337">
    <property type="entry name" value="RNaseH-like_sf"/>
</dbReference>
<dbReference type="Proteomes" id="UP000028401">
    <property type="component" value="Unassembled WGS sequence"/>
</dbReference>
<dbReference type="PANTHER" id="PTHR10724:SF10">
    <property type="entry name" value="S1 RNA-BINDING DOMAIN-CONTAINING PROTEIN 1"/>
    <property type="match status" value="1"/>
</dbReference>
<dbReference type="Pfam" id="PF22706">
    <property type="entry name" value="Tex_central_region"/>
    <property type="match status" value="1"/>
</dbReference>
<dbReference type="InterPro" id="IPR037027">
    <property type="entry name" value="YqgF/RNaseH-like_dom_sf"/>
</dbReference>
<dbReference type="GO" id="GO:0006139">
    <property type="term" value="P:nucleobase-containing compound metabolic process"/>
    <property type="evidence" value="ECO:0007669"/>
    <property type="project" value="InterPro"/>
</dbReference>
<dbReference type="SUPFAM" id="SSF53098">
    <property type="entry name" value="Ribonuclease H-like"/>
    <property type="match status" value="1"/>
</dbReference>
<dbReference type="GO" id="GO:0003729">
    <property type="term" value="F:mRNA binding"/>
    <property type="evidence" value="ECO:0007669"/>
    <property type="project" value="UniProtKB-ARBA"/>
</dbReference>
<comment type="caution">
    <text evidence="2">The sequence shown here is derived from an EMBL/GenBank/DDBJ whole genome shotgun (WGS) entry which is preliminary data.</text>
</comment>
<dbReference type="PANTHER" id="PTHR10724">
    <property type="entry name" value="30S RIBOSOMAL PROTEIN S1"/>
    <property type="match status" value="1"/>
</dbReference>
<dbReference type="Pfam" id="PF12836">
    <property type="entry name" value="HHH_3"/>
    <property type="match status" value="1"/>
</dbReference>
<reference evidence="2 3" key="1">
    <citation type="submission" date="2014-06" db="EMBL/GenBank/DDBJ databases">
        <title>Draft genome sequence of the putrescine producing strain Lactococcus lactis subsp cremoris GE214.</title>
        <authorList>
            <person name="Ladero V."/>
            <person name="Linares D.M."/>
            <person name="del Rio B."/>
            <person name="Mayo B."/>
            <person name="Martin M.C."/>
            <person name="Fernandez M."/>
            <person name="Alvarez M.A."/>
        </authorList>
    </citation>
    <scope>NUCLEOTIDE SEQUENCE [LARGE SCALE GENOMIC DNA]</scope>
    <source>
        <strain evidence="2 3">GE214</strain>
    </source>
</reference>
<dbReference type="InterPro" id="IPR012340">
    <property type="entry name" value="NA-bd_OB-fold"/>
</dbReference>
<dbReference type="InterPro" id="IPR010994">
    <property type="entry name" value="RuvA_2-like"/>
</dbReference>
<dbReference type="FunFam" id="2.40.50.140:FF:000051">
    <property type="entry name" value="RNA-binding transcriptional accessory protein"/>
    <property type="match status" value="1"/>
</dbReference>
<dbReference type="SUPFAM" id="SSF50249">
    <property type="entry name" value="Nucleic acid-binding proteins"/>
    <property type="match status" value="1"/>
</dbReference>
<name>A0A084AAP1_LACLC</name>
<dbReference type="FunFam" id="3.30.420.140:FF:000001">
    <property type="entry name" value="RNA-binding transcriptional accessory protein"/>
    <property type="match status" value="1"/>
</dbReference>
<dbReference type="Gene3D" id="3.30.420.140">
    <property type="entry name" value="YqgF/RNase H-like domain"/>
    <property type="match status" value="1"/>
</dbReference>
<dbReference type="InterPro" id="IPR023319">
    <property type="entry name" value="Tex-like_HTH_dom_sf"/>
</dbReference>
<dbReference type="InterPro" id="IPR041692">
    <property type="entry name" value="HHH_9"/>
</dbReference>
<dbReference type="AlphaFoldDB" id="A0A084AAP1"/>
<dbReference type="CDD" id="cd05685">
    <property type="entry name" value="S1_Tex"/>
    <property type="match status" value="1"/>
</dbReference>
<dbReference type="InterPro" id="IPR050437">
    <property type="entry name" value="Ribos_protein_bS1-like"/>
</dbReference>
<dbReference type="Gene3D" id="1.10.150.310">
    <property type="entry name" value="Tex RuvX-like domain-like"/>
    <property type="match status" value="1"/>
</dbReference>
<dbReference type="Pfam" id="PF00575">
    <property type="entry name" value="S1"/>
    <property type="match status" value="1"/>
</dbReference>
<dbReference type="Gene3D" id="1.10.10.650">
    <property type="entry name" value="RuvA domain 2-like"/>
    <property type="match status" value="1"/>
</dbReference>
<dbReference type="GO" id="GO:0003735">
    <property type="term" value="F:structural constituent of ribosome"/>
    <property type="evidence" value="ECO:0007669"/>
    <property type="project" value="TreeGrafter"/>
</dbReference>
<dbReference type="SMART" id="SM00316">
    <property type="entry name" value="S1"/>
    <property type="match status" value="1"/>
</dbReference>
<protein>
    <submittedName>
        <fullName evidence="2">Transcriptional accessory protein</fullName>
    </submittedName>
</protein>
<dbReference type="GO" id="GO:0005737">
    <property type="term" value="C:cytoplasm"/>
    <property type="evidence" value="ECO:0007669"/>
    <property type="project" value="UniProtKB-ARBA"/>
</dbReference>
<gene>
    <name evidence="2" type="ORF">U725_01533</name>
</gene>
<dbReference type="InterPro" id="IPR003029">
    <property type="entry name" value="S1_domain"/>
</dbReference>
<evidence type="ECO:0000259" key="1">
    <source>
        <dbReference type="PROSITE" id="PS50126"/>
    </source>
</evidence>
<proteinExistence type="predicted"/>
<sequence length="713" mass="78802">MENVKKIAELLNIKNSQVEKVLELTAEGNTVPFIARYRKEATGSLDEVEIKKIIDEDNLLTKLSERKTAVLSKIEELGKLTDSLRSQILSAEKLTEVEDLYLPYKEKRRTKATIAKENGLFPLAQLIVKNSANLEEEAEKFVNENFTSPQKALEGAVDILSEAISEDARLRSWLTGEIKNNSLLTSSLKKDAVDEKQVFQMYYEFSEKVSELPNYRVLALNRGEKLGILSVKFENNEDKILRYFAARFAAQNNLMMQVAIKDAVKKKLIPAMERSIRGELTEKAEASAIEVFGENLKNLLLVAPLKGRVVMGFDPAYRTGAKLAIVDETGKLLMTTVIYPVKPANAGQIAQAKKNLAKFIREYGVNMIAIGNGTASRESESFVSEVLKENNFSDVYYVIVSESGASVYSASELAREEFPELTVEKRSAISIARRLQDPLAELVKIEPKAIGVGQYQHDVSEKKLTENLDFVVETVVNQVGVNVNTASPSLLSHVAGLNKSLAQNVVKYREENGALKTRAELKKVPRLGAKAFEQAAGFLRIPEGKNFLDNTGVHPESYKVTEQLLAEIAAGPAVSNEELLTKLSSVNIPEMAEKLGLGQETLTDIINDLQKPGRDLRDSFDAPILRQDVLSAGDLQIGQQLEGVVRNVVDFGAFIDIGIKNDGLAHVSDLSKSFVKNPSDVVAVGQIVTVWVKSLDLQRGKINLTLVNPREKD</sequence>
<dbReference type="FunFam" id="1.10.150.310:FF:000001">
    <property type="entry name" value="RNA-binding transcriptional accessory protein"/>
    <property type="match status" value="1"/>
</dbReference>
<evidence type="ECO:0000313" key="3">
    <source>
        <dbReference type="Proteomes" id="UP000028401"/>
    </source>
</evidence>
<dbReference type="FunFam" id="1.10.10.650:FF:000001">
    <property type="entry name" value="S1 RNA-binding domain 1"/>
    <property type="match status" value="1"/>
</dbReference>
<dbReference type="Pfam" id="PF16921">
    <property type="entry name" value="Tex_YqgF"/>
    <property type="match status" value="1"/>
</dbReference>
<feature type="domain" description="S1 motif" evidence="1">
    <location>
        <begin position="638"/>
        <end position="707"/>
    </location>
</feature>
<dbReference type="SMART" id="SM00732">
    <property type="entry name" value="YqgFc"/>
    <property type="match status" value="1"/>
</dbReference>
<dbReference type="SUPFAM" id="SSF47781">
    <property type="entry name" value="RuvA domain 2-like"/>
    <property type="match status" value="2"/>
</dbReference>
<dbReference type="InterPro" id="IPR055179">
    <property type="entry name" value="Tex-like_central_region"/>
</dbReference>
<dbReference type="InterPro" id="IPR044146">
    <property type="entry name" value="S1_Tex"/>
</dbReference>
<organism evidence="2 3">
    <name type="scientific">Lactococcus cremoris subsp. cremoris GE214</name>
    <dbReference type="NCBI Taxonomy" id="1415168"/>
    <lineage>
        <taxon>Bacteria</taxon>
        <taxon>Bacillati</taxon>
        <taxon>Bacillota</taxon>
        <taxon>Bacilli</taxon>
        <taxon>Lactobacillales</taxon>
        <taxon>Streptococcaceae</taxon>
        <taxon>Lactococcus</taxon>
        <taxon>Lactococcus cremoris subsp. cremoris</taxon>
    </lineage>
</organism>
<dbReference type="Pfam" id="PF17674">
    <property type="entry name" value="HHH_9"/>
    <property type="match status" value="1"/>
</dbReference>
<dbReference type="PROSITE" id="PS50126">
    <property type="entry name" value="S1"/>
    <property type="match status" value="1"/>
</dbReference>
<evidence type="ECO:0000313" key="2">
    <source>
        <dbReference type="EMBL" id="KEY62370.1"/>
    </source>
</evidence>
<dbReference type="RefSeq" id="WP_042748366.1">
    <property type="nucleotide sequence ID" value="NZ_AZSI01000048.1"/>
</dbReference>
<dbReference type="GO" id="GO:0006412">
    <property type="term" value="P:translation"/>
    <property type="evidence" value="ECO:0007669"/>
    <property type="project" value="TreeGrafter"/>
</dbReference>
<dbReference type="InterPro" id="IPR006641">
    <property type="entry name" value="YqgF/RNaseH-like_dom"/>
</dbReference>
<dbReference type="InterPro" id="IPR023323">
    <property type="entry name" value="Tex-like_dom_sf"/>
</dbReference>
<dbReference type="Pfam" id="PF09371">
    <property type="entry name" value="Tex_N"/>
    <property type="match status" value="1"/>
</dbReference>
<dbReference type="Gene3D" id="2.40.50.140">
    <property type="entry name" value="Nucleic acid-binding proteins"/>
    <property type="match status" value="1"/>
</dbReference>
<dbReference type="InterPro" id="IPR018974">
    <property type="entry name" value="Tex-like_N"/>
</dbReference>
<dbReference type="PATRIC" id="fig|1415168.3.peg.1601"/>
<dbReference type="Gene3D" id="1.10.3500.10">
    <property type="entry name" value="Tex N-terminal region-like"/>
    <property type="match status" value="1"/>
</dbReference>